<proteinExistence type="predicted"/>
<keyword evidence="2" id="KW-1185">Reference proteome</keyword>
<comment type="caution">
    <text evidence="1">The sequence shown here is derived from an EMBL/GenBank/DDBJ whole genome shotgun (WGS) entry which is preliminary data.</text>
</comment>
<gene>
    <name evidence="1" type="ORF">VNO78_18664</name>
</gene>
<protein>
    <submittedName>
        <fullName evidence="1">Uncharacterized protein</fullName>
    </submittedName>
</protein>
<dbReference type="Proteomes" id="UP001386955">
    <property type="component" value="Unassembled WGS sequence"/>
</dbReference>
<dbReference type="EMBL" id="JAYMYS010000004">
    <property type="protein sequence ID" value="KAK7397489.1"/>
    <property type="molecule type" value="Genomic_DNA"/>
</dbReference>
<dbReference type="AlphaFoldDB" id="A0AAN9SL17"/>
<accession>A0AAN9SL17</accession>
<reference evidence="1 2" key="1">
    <citation type="submission" date="2024-01" db="EMBL/GenBank/DDBJ databases">
        <title>The genomes of 5 underutilized Papilionoideae crops provide insights into root nodulation and disease resistanc.</title>
        <authorList>
            <person name="Jiang F."/>
        </authorList>
    </citation>
    <scope>NUCLEOTIDE SEQUENCE [LARGE SCALE GENOMIC DNA]</scope>
    <source>
        <strain evidence="1">DUOXIRENSHENG_FW03</strain>
        <tissue evidence="1">Leaves</tissue>
    </source>
</reference>
<sequence length="160" mass="17502">MKSVPLGVAGIPEFALDSQHDIGTVDGAVQVADDISSPVDDCVYSSQGTKKKKQVKGYFLIKPTSFGSLVTAPKSWGLFRSSRGAVPSIECEDRGRLPMGLPSFISCGDLHDVHIGQAVWEVVWITGSPRKIMIRLSASTIVLEEVIVQRLANMQYRDRR</sequence>
<organism evidence="1 2">
    <name type="scientific">Psophocarpus tetragonolobus</name>
    <name type="common">Winged bean</name>
    <name type="synonym">Dolichos tetragonolobus</name>
    <dbReference type="NCBI Taxonomy" id="3891"/>
    <lineage>
        <taxon>Eukaryota</taxon>
        <taxon>Viridiplantae</taxon>
        <taxon>Streptophyta</taxon>
        <taxon>Embryophyta</taxon>
        <taxon>Tracheophyta</taxon>
        <taxon>Spermatophyta</taxon>
        <taxon>Magnoliopsida</taxon>
        <taxon>eudicotyledons</taxon>
        <taxon>Gunneridae</taxon>
        <taxon>Pentapetalae</taxon>
        <taxon>rosids</taxon>
        <taxon>fabids</taxon>
        <taxon>Fabales</taxon>
        <taxon>Fabaceae</taxon>
        <taxon>Papilionoideae</taxon>
        <taxon>50 kb inversion clade</taxon>
        <taxon>NPAAA clade</taxon>
        <taxon>indigoferoid/millettioid clade</taxon>
        <taxon>Phaseoleae</taxon>
        <taxon>Psophocarpus</taxon>
    </lineage>
</organism>
<evidence type="ECO:0000313" key="1">
    <source>
        <dbReference type="EMBL" id="KAK7397489.1"/>
    </source>
</evidence>
<evidence type="ECO:0000313" key="2">
    <source>
        <dbReference type="Proteomes" id="UP001386955"/>
    </source>
</evidence>
<name>A0AAN9SL17_PSOTE</name>